<dbReference type="InterPro" id="IPR020850">
    <property type="entry name" value="GED_dom"/>
</dbReference>
<dbReference type="GO" id="GO:0006897">
    <property type="term" value="P:endocytosis"/>
    <property type="evidence" value="ECO:0007669"/>
    <property type="project" value="TreeGrafter"/>
</dbReference>
<dbReference type="RefSeq" id="XP_020127517.1">
    <property type="nucleotide sequence ID" value="XM_020276674.1"/>
</dbReference>
<dbReference type="PROSITE" id="PS51388">
    <property type="entry name" value="GED"/>
    <property type="match status" value="1"/>
</dbReference>
<dbReference type="GO" id="GO:0005739">
    <property type="term" value="C:mitochondrion"/>
    <property type="evidence" value="ECO:0007669"/>
    <property type="project" value="TreeGrafter"/>
</dbReference>
<dbReference type="InterPro" id="IPR000375">
    <property type="entry name" value="Dynamin_stalk"/>
</dbReference>
<comment type="caution">
    <text evidence="6">The sequence shown here is derived from an EMBL/GenBank/DDBJ whole genome shotgun (WGS) entry which is preliminary data.</text>
</comment>
<dbReference type="Pfam" id="PF01031">
    <property type="entry name" value="Dynamin_M"/>
    <property type="match status" value="1"/>
</dbReference>
<gene>
    <name evidence="6" type="ORF">BKCO1_5000078</name>
</gene>
<feature type="region of interest" description="Disordered" evidence="3">
    <location>
        <begin position="405"/>
        <end position="445"/>
    </location>
</feature>
<proteinExistence type="predicted"/>
<keyword evidence="1" id="KW-0547">Nucleotide-binding</keyword>
<dbReference type="PRINTS" id="PR00195">
    <property type="entry name" value="DYNAMIN"/>
</dbReference>
<evidence type="ECO:0000259" key="4">
    <source>
        <dbReference type="PROSITE" id="PS51388"/>
    </source>
</evidence>
<dbReference type="SMART" id="SM00053">
    <property type="entry name" value="DYNc"/>
    <property type="match status" value="1"/>
</dbReference>
<dbReference type="InterPro" id="IPR030381">
    <property type="entry name" value="G_DYNAMIN_dom"/>
</dbReference>
<dbReference type="CDD" id="cd08771">
    <property type="entry name" value="DLP_1"/>
    <property type="match status" value="1"/>
</dbReference>
<dbReference type="PROSITE" id="PS51718">
    <property type="entry name" value="G_DYNAMIN_2"/>
    <property type="match status" value="1"/>
</dbReference>
<dbReference type="EMBL" id="MNUE01000050">
    <property type="protein sequence ID" value="OJD31257.1"/>
    <property type="molecule type" value="Genomic_DNA"/>
</dbReference>
<evidence type="ECO:0000256" key="1">
    <source>
        <dbReference type="ARBA" id="ARBA00022741"/>
    </source>
</evidence>
<dbReference type="PANTHER" id="PTHR11566:SF215">
    <property type="entry name" value="DYNAMIN GTPASE"/>
    <property type="match status" value="1"/>
</dbReference>
<dbReference type="SUPFAM" id="SSF52540">
    <property type="entry name" value="P-loop containing nucleoside triphosphate hydrolases"/>
    <property type="match status" value="1"/>
</dbReference>
<dbReference type="GO" id="GO:0000266">
    <property type="term" value="P:mitochondrial fission"/>
    <property type="evidence" value="ECO:0007669"/>
    <property type="project" value="TreeGrafter"/>
</dbReference>
<dbReference type="Pfam" id="PF00350">
    <property type="entry name" value="Dynamin_N"/>
    <property type="match status" value="1"/>
</dbReference>
<evidence type="ECO:0000256" key="2">
    <source>
        <dbReference type="ARBA" id="ARBA00023134"/>
    </source>
</evidence>
<dbReference type="GO" id="GO:0005874">
    <property type="term" value="C:microtubule"/>
    <property type="evidence" value="ECO:0007669"/>
    <property type="project" value="TreeGrafter"/>
</dbReference>
<feature type="compositionally biased region" description="Acidic residues" evidence="3">
    <location>
        <begin position="406"/>
        <end position="416"/>
    </location>
</feature>
<dbReference type="GO" id="GO:0005525">
    <property type="term" value="F:GTP binding"/>
    <property type="evidence" value="ECO:0007669"/>
    <property type="project" value="InterPro"/>
</dbReference>
<evidence type="ECO:0000313" key="6">
    <source>
        <dbReference type="EMBL" id="OJD31257.1"/>
    </source>
</evidence>
<dbReference type="Gene3D" id="3.40.50.300">
    <property type="entry name" value="P-loop containing nucleotide triphosphate hydrolases"/>
    <property type="match status" value="1"/>
</dbReference>
<dbReference type="GO" id="GO:0008017">
    <property type="term" value="F:microtubule binding"/>
    <property type="evidence" value="ECO:0007669"/>
    <property type="project" value="TreeGrafter"/>
</dbReference>
<dbReference type="GO" id="GO:0016559">
    <property type="term" value="P:peroxisome fission"/>
    <property type="evidence" value="ECO:0007669"/>
    <property type="project" value="TreeGrafter"/>
</dbReference>
<dbReference type="GO" id="GO:0048312">
    <property type="term" value="P:intracellular distribution of mitochondria"/>
    <property type="evidence" value="ECO:0007669"/>
    <property type="project" value="TreeGrafter"/>
</dbReference>
<sequence>MARTTSALADPSMLSKIDRLFACNVGHHIALPQIVVVGDQSSGKSSVLEGLTRLPFPRDSGLCTRFATQISFRRSPTPSVSVSVLPGKDASEDHINAVRAWKKTNLPVIDQPAFAAIMREVQDVMGIDRTKTFSSDVLSIEVAGPDQEHLTVIDVPGIFQRVTKDVTTKEDKEFVKDMVLAYMKNPRSVMLTVVPANVDVATQLILEMAEEVDPDGQRTLGVLTKPDLVDKGAERTVADMVEGRSHQLKLGWCIVKNPGQQDILNPAFDRYTEETTFFKTVAPWSSLPMDRLGVGALRERLQAILAAHIRREFPKVKLELNGKLKAVKKALEQIGPARETPADQSSYLIDIATRFQDLATQALEAKYVDDYFACEKLRIATIVVARNETLSGDFDRFGHTFQFDAGGEEDDNDDSQENPHSSDTDKVDGEEVKVDGGCSRRVESDGHDNGLSDLLHENTELAIPKQSDILRWLMDTFMKSRGFELGNFDPSLLATTMKAQTQKWDCLAMGYISDVACLTDAFINNLLRHVCPDDDTYHRLSVRLADRLLGRYNKAFQQVQFILDVERKGTPVTLNHYFNDNLEKCRQKRMREMAAAKSTKDDYGNAVVRVDDLVQTHSMSNKEHTVQDLHDILKSYYKVARKRVVDNLVMQGAMYRLISGPKTPLKLFSPAFVSQMSPEQLEEVAGEEPSVKSRRAQLLKEQEDLEKGRRILV</sequence>
<dbReference type="STRING" id="236234.A0A1J9QS59"/>
<dbReference type="PANTHER" id="PTHR11566">
    <property type="entry name" value="DYNAMIN"/>
    <property type="match status" value="1"/>
</dbReference>
<keyword evidence="2" id="KW-0342">GTP-binding</keyword>
<feature type="compositionally biased region" description="Basic and acidic residues" evidence="3">
    <location>
        <begin position="420"/>
        <end position="445"/>
    </location>
</feature>
<accession>A0A1J9QS59</accession>
<dbReference type="GO" id="GO:0003924">
    <property type="term" value="F:GTPase activity"/>
    <property type="evidence" value="ECO:0007669"/>
    <property type="project" value="InterPro"/>
</dbReference>
<reference evidence="6 7" key="1">
    <citation type="submission" date="2016-10" db="EMBL/GenBank/DDBJ databases">
        <title>Proteomics and genomics reveal pathogen-plant mechanisms compatible with a hemibiotrophic lifestyle of Diplodia corticola.</title>
        <authorList>
            <person name="Fernandes I."/>
            <person name="De Jonge R."/>
            <person name="Van De Peer Y."/>
            <person name="Devreese B."/>
            <person name="Alves A."/>
            <person name="Esteves A.C."/>
        </authorList>
    </citation>
    <scope>NUCLEOTIDE SEQUENCE [LARGE SCALE GENOMIC DNA]</scope>
    <source>
        <strain evidence="6 7">CBS 112549</strain>
    </source>
</reference>
<keyword evidence="7" id="KW-1185">Reference proteome</keyword>
<dbReference type="InterPro" id="IPR022812">
    <property type="entry name" value="Dynamin"/>
</dbReference>
<dbReference type="FunFam" id="3.40.50.300:FF:001425">
    <property type="entry name" value="Dynamin GTPase, putative"/>
    <property type="match status" value="1"/>
</dbReference>
<dbReference type="Proteomes" id="UP000183809">
    <property type="component" value="Unassembled WGS sequence"/>
</dbReference>
<organism evidence="6 7">
    <name type="scientific">Diplodia corticola</name>
    <dbReference type="NCBI Taxonomy" id="236234"/>
    <lineage>
        <taxon>Eukaryota</taxon>
        <taxon>Fungi</taxon>
        <taxon>Dikarya</taxon>
        <taxon>Ascomycota</taxon>
        <taxon>Pezizomycotina</taxon>
        <taxon>Dothideomycetes</taxon>
        <taxon>Dothideomycetes incertae sedis</taxon>
        <taxon>Botryosphaeriales</taxon>
        <taxon>Botryosphaeriaceae</taxon>
        <taxon>Diplodia</taxon>
    </lineage>
</organism>
<feature type="domain" description="GED" evidence="4">
    <location>
        <begin position="626"/>
        <end position="713"/>
    </location>
</feature>
<evidence type="ECO:0000259" key="5">
    <source>
        <dbReference type="PROSITE" id="PS51718"/>
    </source>
</evidence>
<evidence type="ECO:0000313" key="7">
    <source>
        <dbReference type="Proteomes" id="UP000183809"/>
    </source>
</evidence>
<name>A0A1J9QS59_9PEZI</name>
<evidence type="ECO:0000256" key="3">
    <source>
        <dbReference type="SAM" id="MobiDB-lite"/>
    </source>
</evidence>
<dbReference type="InterPro" id="IPR001401">
    <property type="entry name" value="Dynamin_GTPase"/>
</dbReference>
<dbReference type="GO" id="GO:0016020">
    <property type="term" value="C:membrane"/>
    <property type="evidence" value="ECO:0007669"/>
    <property type="project" value="TreeGrafter"/>
</dbReference>
<dbReference type="InterPro" id="IPR027417">
    <property type="entry name" value="P-loop_NTPase"/>
</dbReference>
<protein>
    <submittedName>
        <fullName evidence="6">Dynamin family protein</fullName>
    </submittedName>
</protein>
<feature type="domain" description="Dynamin-type G" evidence="5">
    <location>
        <begin position="28"/>
        <end position="314"/>
    </location>
</feature>
<dbReference type="OrthoDB" id="415706at2759"/>
<dbReference type="AlphaFoldDB" id="A0A1J9QS59"/>
<dbReference type="GeneID" id="31016935"/>
<dbReference type="InterPro" id="IPR045063">
    <property type="entry name" value="Dynamin_N"/>
</dbReference>